<evidence type="ECO:0000313" key="2">
    <source>
        <dbReference type="Proteomes" id="UP000504638"/>
    </source>
</evidence>
<dbReference type="GeneID" id="54414564"/>
<dbReference type="AlphaFoldDB" id="A0A6G1FUT6"/>
<dbReference type="Proteomes" id="UP000504638">
    <property type="component" value="Unplaced"/>
</dbReference>
<gene>
    <name evidence="1 3" type="ORF">P152DRAFT_158127</name>
</gene>
<dbReference type="PROSITE" id="PS51257">
    <property type="entry name" value="PROKAR_LIPOPROTEIN"/>
    <property type="match status" value="1"/>
</dbReference>
<proteinExistence type="predicted"/>
<dbReference type="EMBL" id="ML975172">
    <property type="protein sequence ID" value="KAF1809468.1"/>
    <property type="molecule type" value="Genomic_DNA"/>
</dbReference>
<name>A0A6G1FUT6_9PEZI</name>
<keyword evidence="2" id="KW-1185">Reference proteome</keyword>
<reference evidence="3" key="3">
    <citation type="submission" date="2025-04" db="UniProtKB">
        <authorList>
            <consortium name="RefSeq"/>
        </authorList>
    </citation>
    <scope>IDENTIFICATION</scope>
    <source>
        <strain evidence="3">CBS 781.70</strain>
    </source>
</reference>
<evidence type="ECO:0000313" key="1">
    <source>
        <dbReference type="EMBL" id="KAF1809468.1"/>
    </source>
</evidence>
<protein>
    <submittedName>
        <fullName evidence="1 3">Uncharacterized protein</fullName>
    </submittedName>
</protein>
<accession>A0A6G1FUT6</accession>
<sequence length="75" mass="9058">MKKSMFYSLQTVASSCQLSSRKMMHVALGNELEYLMHFLPPPIAVRNLTYYYYYLHEQIALDELYNLIWIRQYLD</sequence>
<reference evidence="3" key="2">
    <citation type="submission" date="2020-04" db="EMBL/GenBank/DDBJ databases">
        <authorList>
            <consortium name="NCBI Genome Project"/>
        </authorList>
    </citation>
    <scope>NUCLEOTIDE SEQUENCE</scope>
    <source>
        <strain evidence="3">CBS 781.70</strain>
    </source>
</reference>
<evidence type="ECO:0000313" key="3">
    <source>
        <dbReference type="RefSeq" id="XP_033531099.1"/>
    </source>
</evidence>
<reference evidence="1 3" key="1">
    <citation type="submission" date="2020-01" db="EMBL/GenBank/DDBJ databases">
        <authorList>
            <consortium name="DOE Joint Genome Institute"/>
            <person name="Haridas S."/>
            <person name="Albert R."/>
            <person name="Binder M."/>
            <person name="Bloem J."/>
            <person name="Labutti K."/>
            <person name="Salamov A."/>
            <person name="Andreopoulos B."/>
            <person name="Baker S.E."/>
            <person name="Barry K."/>
            <person name="Bills G."/>
            <person name="Bluhm B.H."/>
            <person name="Cannon C."/>
            <person name="Castanera R."/>
            <person name="Culley D.E."/>
            <person name="Daum C."/>
            <person name="Ezra D."/>
            <person name="Gonzalez J.B."/>
            <person name="Henrissat B."/>
            <person name="Kuo A."/>
            <person name="Liang C."/>
            <person name="Lipzen A."/>
            <person name="Lutzoni F."/>
            <person name="Magnuson J."/>
            <person name="Mondo S."/>
            <person name="Nolan M."/>
            <person name="Ohm R."/>
            <person name="Pangilinan J."/>
            <person name="Park H.-J."/>
            <person name="Ramirez L."/>
            <person name="Alfaro M."/>
            <person name="Sun H."/>
            <person name="Tritt A."/>
            <person name="Yoshinaga Y."/>
            <person name="Zwiers L.-H."/>
            <person name="Turgeon B.G."/>
            <person name="Goodwin S.B."/>
            <person name="Spatafora J.W."/>
            <person name="Crous P.W."/>
            <person name="Grigoriev I.V."/>
        </authorList>
    </citation>
    <scope>NUCLEOTIDE SEQUENCE</scope>
    <source>
        <strain evidence="1 3">CBS 781.70</strain>
    </source>
</reference>
<organism evidence="1">
    <name type="scientific">Eremomyces bilateralis CBS 781.70</name>
    <dbReference type="NCBI Taxonomy" id="1392243"/>
    <lineage>
        <taxon>Eukaryota</taxon>
        <taxon>Fungi</taxon>
        <taxon>Dikarya</taxon>
        <taxon>Ascomycota</taxon>
        <taxon>Pezizomycotina</taxon>
        <taxon>Dothideomycetes</taxon>
        <taxon>Dothideomycetes incertae sedis</taxon>
        <taxon>Eremomycetales</taxon>
        <taxon>Eremomycetaceae</taxon>
        <taxon>Eremomyces</taxon>
    </lineage>
</organism>
<dbReference type="RefSeq" id="XP_033531099.1">
    <property type="nucleotide sequence ID" value="XM_033673994.1"/>
</dbReference>